<evidence type="ECO:0000256" key="1">
    <source>
        <dbReference type="ARBA" id="ARBA00004141"/>
    </source>
</evidence>
<dbReference type="InterPro" id="IPR036640">
    <property type="entry name" value="ABC1_TM_sf"/>
</dbReference>
<accession>A0A2V1DWU9</accession>
<dbReference type="Gene3D" id="1.20.1560.10">
    <property type="entry name" value="ABC transporter type 1, transmembrane domain"/>
    <property type="match status" value="1"/>
</dbReference>
<evidence type="ECO:0000256" key="3">
    <source>
        <dbReference type="ARBA" id="ARBA00022692"/>
    </source>
</evidence>
<keyword evidence="7 9" id="KW-0472">Membrane</keyword>
<feature type="transmembrane region" description="Helical" evidence="9">
    <location>
        <begin position="117"/>
        <end position="134"/>
    </location>
</feature>
<dbReference type="PROSITE" id="PS50893">
    <property type="entry name" value="ABC_TRANSPORTER_2"/>
    <property type="match status" value="1"/>
</dbReference>
<dbReference type="GO" id="GO:0000041">
    <property type="term" value="P:transition metal ion transport"/>
    <property type="evidence" value="ECO:0007669"/>
    <property type="project" value="UniProtKB-ARBA"/>
</dbReference>
<dbReference type="Proteomes" id="UP000244855">
    <property type="component" value="Unassembled WGS sequence"/>
</dbReference>
<keyword evidence="6 9" id="KW-1133">Transmembrane helix</keyword>
<dbReference type="InterPro" id="IPR011527">
    <property type="entry name" value="ABC1_TM_dom"/>
</dbReference>
<evidence type="ECO:0000256" key="2">
    <source>
        <dbReference type="ARBA" id="ARBA00022448"/>
    </source>
</evidence>
<dbReference type="InterPro" id="IPR039421">
    <property type="entry name" value="Type_1_exporter"/>
</dbReference>
<protein>
    <recommendedName>
        <fullName evidence="14">Heavy metal tolerance protein</fullName>
    </recommendedName>
</protein>
<dbReference type="InterPro" id="IPR003439">
    <property type="entry name" value="ABC_transporter-like_ATP-bd"/>
</dbReference>
<reference evidence="12 13" key="1">
    <citation type="journal article" date="2018" name="Sci. Rep.">
        <title>Comparative genomics provides insights into the lifestyle and reveals functional heterogeneity of dark septate endophytic fungi.</title>
        <authorList>
            <person name="Knapp D.G."/>
            <person name="Nemeth J.B."/>
            <person name="Barry K."/>
            <person name="Hainaut M."/>
            <person name="Henrissat B."/>
            <person name="Johnson J."/>
            <person name="Kuo A."/>
            <person name="Lim J.H.P."/>
            <person name="Lipzen A."/>
            <person name="Nolan M."/>
            <person name="Ohm R.A."/>
            <person name="Tamas L."/>
            <person name="Grigoriev I.V."/>
            <person name="Spatafora J.W."/>
            <person name="Nagy L.G."/>
            <person name="Kovacs G.M."/>
        </authorList>
    </citation>
    <scope>NUCLEOTIDE SEQUENCE [LARGE SCALE GENOMIC DNA]</scope>
    <source>
        <strain evidence="12 13">DSE2036</strain>
    </source>
</reference>
<dbReference type="Gene3D" id="3.40.50.300">
    <property type="entry name" value="P-loop containing nucleotide triphosphate hydrolases"/>
    <property type="match status" value="1"/>
</dbReference>
<dbReference type="InterPro" id="IPR017871">
    <property type="entry name" value="ABC_transporter-like_CS"/>
</dbReference>
<feature type="transmembrane region" description="Helical" evidence="9">
    <location>
        <begin position="378"/>
        <end position="401"/>
    </location>
</feature>
<dbReference type="SMART" id="SM00382">
    <property type="entry name" value="AAA"/>
    <property type="match status" value="1"/>
</dbReference>
<feature type="transmembrane region" description="Helical" evidence="9">
    <location>
        <begin position="407"/>
        <end position="427"/>
    </location>
</feature>
<evidence type="ECO:0000256" key="6">
    <source>
        <dbReference type="ARBA" id="ARBA00022989"/>
    </source>
</evidence>
<evidence type="ECO:0000256" key="7">
    <source>
        <dbReference type="ARBA" id="ARBA00023136"/>
    </source>
</evidence>
<sequence>MDNTTNPCDSCCIVHSSFNNQLFEPTMASGILVLSLYYIYPLALYIVLSVSLLVSRACHWESHSSRARSALSHSFKVLFFLQAILSVLFVASLSLAISEFVAALRHSEESAITEASVVYNAAVLLYFSVGLLPDPEATFRPSPSHAHAWIMAAVFELLLSIATWVIPIPSRQLIAWSLGVTRFSCLLCMCFVFYWPRRGNKGSLEEAERLLNGSNGSSYASITDGNSIETAGVRKDVKKGGWVDYLIGFRLLLPYIWIAGDKTQHLKLLVCVVLMVGQRAINILVPYQLEVLIGELGEGKMPFGSVLLYVLYRGLQGQQGILGCIRAIIWIPVSQNLFRRLTCAAFEHIMGLSLEFHLGKRIGEIMSALDKGSALNTFLDSFAFQLFPMVFDLGVAAVYFLVRFDAFYSLILIGVMWSYIYMTMYMAQWRARARREMATKAREMDAAKTDTVMSYETVHHNGALPVESDRFATHVQHYQDAEYSVLLSLNALNITQNMILTIGVLLVVLLASFQISMGVRSIATFVSVLAYFTQLQAPLQFFGSFYNQVQNSLIDAERMLELFKEKPAIVDAEDAKDMLSSEGSISFEEVCFAYDHRKPALNKVSFTVKPGTSTAIVGESGSGKSTCLKLLYRFYDVSSGCIRVNGEDIRDLKVSGYRKHISVVPQDTILFNASVLYNLQYANPHASTQEIYAACQTASIHDRIMSFPEGYETKVGERGLRLSGGEKQRLAIARALIKNPRIMLLDEATASLDSHTEKQIQGALEVATRGRTTITIAHRLSTIAKCDQIIVLQHGSIIERGTHEELLQLNGKYRDMWEKQTKAQRQHSTQ</sequence>
<feature type="transmembrane region" description="Helical" evidence="9">
    <location>
        <begin position="173"/>
        <end position="195"/>
    </location>
</feature>
<feature type="transmembrane region" description="Helical" evidence="9">
    <location>
        <begin position="146"/>
        <end position="167"/>
    </location>
</feature>
<dbReference type="FunFam" id="3.40.50.300:FF:000186">
    <property type="entry name" value="ATP-binding cassette sub-family B member 7, mitochondrial"/>
    <property type="match status" value="1"/>
</dbReference>
<dbReference type="GO" id="GO:0005774">
    <property type="term" value="C:vacuolar membrane"/>
    <property type="evidence" value="ECO:0007669"/>
    <property type="project" value="TreeGrafter"/>
</dbReference>
<dbReference type="Pfam" id="PF00005">
    <property type="entry name" value="ABC_tran"/>
    <property type="match status" value="1"/>
</dbReference>
<dbReference type="PANTHER" id="PTHR24221">
    <property type="entry name" value="ATP-BINDING CASSETTE SUB-FAMILY B"/>
    <property type="match status" value="1"/>
</dbReference>
<evidence type="ECO:0000313" key="12">
    <source>
        <dbReference type="EMBL" id="PVI02651.1"/>
    </source>
</evidence>
<evidence type="ECO:0000256" key="9">
    <source>
        <dbReference type="SAM" id="Phobius"/>
    </source>
</evidence>
<keyword evidence="3 9" id="KW-0812">Transmembrane</keyword>
<dbReference type="GO" id="GO:0016887">
    <property type="term" value="F:ATP hydrolysis activity"/>
    <property type="evidence" value="ECO:0007669"/>
    <property type="project" value="InterPro"/>
</dbReference>
<dbReference type="PANTHER" id="PTHR24221:SF651">
    <property type="entry name" value="HEAVY METAL TOLERANCE PROTEIN"/>
    <property type="match status" value="1"/>
</dbReference>
<feature type="transmembrane region" description="Helical" evidence="9">
    <location>
        <begin position="31"/>
        <end position="54"/>
    </location>
</feature>
<comment type="subcellular location">
    <subcellularLocation>
        <location evidence="1">Membrane</location>
        <topology evidence="1">Multi-pass membrane protein</topology>
    </subcellularLocation>
</comment>
<dbReference type="PROSITE" id="PS00211">
    <property type="entry name" value="ABC_TRANSPORTER_1"/>
    <property type="match status" value="1"/>
</dbReference>
<evidence type="ECO:0000256" key="4">
    <source>
        <dbReference type="ARBA" id="ARBA00022741"/>
    </source>
</evidence>
<dbReference type="AlphaFoldDB" id="A0A2V1DWU9"/>
<proteinExistence type="inferred from homology"/>
<dbReference type="InterPro" id="IPR003593">
    <property type="entry name" value="AAA+_ATPase"/>
</dbReference>
<dbReference type="Pfam" id="PF00664">
    <property type="entry name" value="ABC_membrane"/>
    <property type="match status" value="1"/>
</dbReference>
<dbReference type="GO" id="GO:0005524">
    <property type="term" value="F:ATP binding"/>
    <property type="evidence" value="ECO:0007669"/>
    <property type="project" value="UniProtKB-KW"/>
</dbReference>
<feature type="transmembrane region" description="Helical" evidence="9">
    <location>
        <begin position="498"/>
        <end position="517"/>
    </location>
</feature>
<feature type="domain" description="ABC transmembrane type-1" evidence="11">
    <location>
        <begin position="269"/>
        <end position="551"/>
    </location>
</feature>
<keyword evidence="2" id="KW-0813">Transport</keyword>
<feature type="domain" description="ABC transporter" evidence="10">
    <location>
        <begin position="585"/>
        <end position="819"/>
    </location>
</feature>
<keyword evidence="13" id="KW-1185">Reference proteome</keyword>
<evidence type="ECO:0000313" key="13">
    <source>
        <dbReference type="Proteomes" id="UP000244855"/>
    </source>
</evidence>
<feature type="transmembrane region" description="Helical" evidence="9">
    <location>
        <begin position="75"/>
        <end position="97"/>
    </location>
</feature>
<dbReference type="STRING" id="97972.A0A2V1DWU9"/>
<keyword evidence="5" id="KW-0067">ATP-binding</keyword>
<dbReference type="SUPFAM" id="SSF90123">
    <property type="entry name" value="ABC transporter transmembrane region"/>
    <property type="match status" value="1"/>
</dbReference>
<organism evidence="12 13">
    <name type="scientific">Periconia macrospinosa</name>
    <dbReference type="NCBI Taxonomy" id="97972"/>
    <lineage>
        <taxon>Eukaryota</taxon>
        <taxon>Fungi</taxon>
        <taxon>Dikarya</taxon>
        <taxon>Ascomycota</taxon>
        <taxon>Pezizomycotina</taxon>
        <taxon>Dothideomycetes</taxon>
        <taxon>Pleosporomycetidae</taxon>
        <taxon>Pleosporales</taxon>
        <taxon>Massarineae</taxon>
        <taxon>Periconiaceae</taxon>
        <taxon>Periconia</taxon>
    </lineage>
</organism>
<dbReference type="EMBL" id="KZ805340">
    <property type="protein sequence ID" value="PVI02651.1"/>
    <property type="molecule type" value="Genomic_DNA"/>
</dbReference>
<dbReference type="CDD" id="cd18583">
    <property type="entry name" value="ABC_6TM_HMT1"/>
    <property type="match status" value="1"/>
</dbReference>
<dbReference type="GO" id="GO:0140359">
    <property type="term" value="F:ABC-type transporter activity"/>
    <property type="evidence" value="ECO:0007669"/>
    <property type="project" value="InterPro"/>
</dbReference>
<evidence type="ECO:0008006" key="14">
    <source>
        <dbReference type="Google" id="ProtNLM"/>
    </source>
</evidence>
<evidence type="ECO:0000259" key="10">
    <source>
        <dbReference type="PROSITE" id="PS50893"/>
    </source>
</evidence>
<name>A0A2V1DWU9_9PLEO</name>
<dbReference type="OrthoDB" id="6500128at2759"/>
<comment type="similarity">
    <text evidence="8">Belongs to the ABC transporter superfamily. ABCB family. Heavy Metal importer (TC 3.A.1.210) subfamily.</text>
</comment>
<evidence type="ECO:0000256" key="5">
    <source>
        <dbReference type="ARBA" id="ARBA00022840"/>
    </source>
</evidence>
<keyword evidence="4" id="KW-0547">Nucleotide-binding</keyword>
<dbReference type="PROSITE" id="PS50929">
    <property type="entry name" value="ABC_TM1F"/>
    <property type="match status" value="1"/>
</dbReference>
<dbReference type="InterPro" id="IPR027417">
    <property type="entry name" value="P-loop_NTPase"/>
</dbReference>
<gene>
    <name evidence="12" type="ORF">DM02DRAFT_701130</name>
</gene>
<dbReference type="SUPFAM" id="SSF52540">
    <property type="entry name" value="P-loop containing nucleoside triphosphate hydrolases"/>
    <property type="match status" value="1"/>
</dbReference>
<dbReference type="CDD" id="cd03253">
    <property type="entry name" value="ABCC_ATM1_transporter"/>
    <property type="match status" value="1"/>
</dbReference>
<evidence type="ECO:0000259" key="11">
    <source>
        <dbReference type="PROSITE" id="PS50929"/>
    </source>
</evidence>
<evidence type="ECO:0000256" key="8">
    <source>
        <dbReference type="ARBA" id="ARBA00024363"/>
    </source>
</evidence>